<keyword evidence="11" id="KW-1185">Reference proteome</keyword>
<feature type="region of interest" description="Disordered" evidence="8">
    <location>
        <begin position="1"/>
        <end position="26"/>
    </location>
</feature>
<dbReference type="InterPro" id="IPR008271">
    <property type="entry name" value="Ser/Thr_kinase_AS"/>
</dbReference>
<evidence type="ECO:0000256" key="5">
    <source>
        <dbReference type="ARBA" id="ARBA00022840"/>
    </source>
</evidence>
<evidence type="ECO:0000256" key="4">
    <source>
        <dbReference type="ARBA" id="ARBA00022777"/>
    </source>
</evidence>
<sequence>MGACAASPRSTERPERADASPSSRKPTLLMPAKEIKQGGIGHAQFILDKPGKIQDVYHMEQQTLGQGTYGSVCKGRHKVTKAVRAIKTIPKGKMRNIERFKREIAIMKMMDHPGIVKLYETFEDQRNIYLAMELCEGGELFDKIIASGRFAEVEAAHVMQQVLRAIFYMHMNRICHRDLKPENFLLLTKEPILNNVLKIIDFGLSHDFKPGEFMSTRAGTPFYVAPEVLTSRYTERCDLWSAGVIMYVLLCGYPPFSGKSDGEVLSKVKQGCLHFSHRDWRNVSDDAKDLIRMLVKTSPQERLSAEQALQHAWIAQKAPKAASVTLEESFVDRLRAFRAQNKFKKAVLHVIAGQLSSEQIRGLRNIPDDVSPVYQTSSIHTAARTSTRESVHRTGLIQMTREGS</sequence>
<keyword evidence="3 6" id="KW-0547">Nucleotide-binding</keyword>
<dbReference type="SMART" id="SM00220">
    <property type="entry name" value="S_TKc"/>
    <property type="match status" value="1"/>
</dbReference>
<evidence type="ECO:0000256" key="3">
    <source>
        <dbReference type="ARBA" id="ARBA00022741"/>
    </source>
</evidence>
<dbReference type="InterPro" id="IPR017441">
    <property type="entry name" value="Protein_kinase_ATP_BS"/>
</dbReference>
<dbReference type="EMBL" id="CAUYUJ010020582">
    <property type="protein sequence ID" value="CAK0899295.1"/>
    <property type="molecule type" value="Genomic_DNA"/>
</dbReference>
<keyword evidence="5 6" id="KW-0067">ATP-binding</keyword>
<evidence type="ECO:0000313" key="10">
    <source>
        <dbReference type="EMBL" id="CAK0899295.1"/>
    </source>
</evidence>
<evidence type="ECO:0000256" key="8">
    <source>
        <dbReference type="SAM" id="MobiDB-lite"/>
    </source>
</evidence>
<evidence type="ECO:0000256" key="6">
    <source>
        <dbReference type="PROSITE-ProRule" id="PRU10141"/>
    </source>
</evidence>
<dbReference type="InterPro" id="IPR050205">
    <property type="entry name" value="CDPK_Ser/Thr_kinases"/>
</dbReference>
<keyword evidence="2" id="KW-0808">Transferase</keyword>
<evidence type="ECO:0000256" key="2">
    <source>
        <dbReference type="ARBA" id="ARBA00022679"/>
    </source>
</evidence>
<dbReference type="SUPFAM" id="SSF56112">
    <property type="entry name" value="Protein kinase-like (PK-like)"/>
    <property type="match status" value="1"/>
</dbReference>
<accession>A0ABN9XHV2</accession>
<comment type="caution">
    <text evidence="10">The sequence shown here is derived from an EMBL/GenBank/DDBJ whole genome shotgun (WGS) entry which is preliminary data.</text>
</comment>
<comment type="similarity">
    <text evidence="7">Belongs to the protein kinase superfamily.</text>
</comment>
<dbReference type="InterPro" id="IPR000719">
    <property type="entry name" value="Prot_kinase_dom"/>
</dbReference>
<keyword evidence="4" id="KW-0418">Kinase</keyword>
<dbReference type="Gene3D" id="1.10.510.10">
    <property type="entry name" value="Transferase(Phosphotransferase) domain 1"/>
    <property type="match status" value="1"/>
</dbReference>
<evidence type="ECO:0000259" key="9">
    <source>
        <dbReference type="PROSITE" id="PS50011"/>
    </source>
</evidence>
<evidence type="ECO:0000256" key="1">
    <source>
        <dbReference type="ARBA" id="ARBA00022527"/>
    </source>
</evidence>
<dbReference type="PANTHER" id="PTHR24349">
    <property type="entry name" value="SERINE/THREONINE-PROTEIN KINASE"/>
    <property type="match status" value="1"/>
</dbReference>
<evidence type="ECO:0000313" key="11">
    <source>
        <dbReference type="Proteomes" id="UP001189429"/>
    </source>
</evidence>
<feature type="binding site" evidence="6">
    <location>
        <position position="87"/>
    </location>
    <ligand>
        <name>ATP</name>
        <dbReference type="ChEBI" id="CHEBI:30616"/>
    </ligand>
</feature>
<dbReference type="PROSITE" id="PS00107">
    <property type="entry name" value="PROTEIN_KINASE_ATP"/>
    <property type="match status" value="1"/>
</dbReference>
<proteinExistence type="inferred from homology"/>
<dbReference type="Proteomes" id="UP001189429">
    <property type="component" value="Unassembled WGS sequence"/>
</dbReference>
<evidence type="ECO:0000256" key="7">
    <source>
        <dbReference type="RuleBase" id="RU000304"/>
    </source>
</evidence>
<reference evidence="10" key="1">
    <citation type="submission" date="2023-10" db="EMBL/GenBank/DDBJ databases">
        <authorList>
            <person name="Chen Y."/>
            <person name="Shah S."/>
            <person name="Dougan E. K."/>
            <person name="Thang M."/>
            <person name="Chan C."/>
        </authorList>
    </citation>
    <scope>NUCLEOTIDE SEQUENCE [LARGE SCALE GENOMIC DNA]</scope>
</reference>
<dbReference type="PROSITE" id="PS50011">
    <property type="entry name" value="PROTEIN_KINASE_DOM"/>
    <property type="match status" value="1"/>
</dbReference>
<keyword evidence="1 7" id="KW-0723">Serine/threonine-protein kinase</keyword>
<dbReference type="CDD" id="cd05117">
    <property type="entry name" value="STKc_CAMK"/>
    <property type="match status" value="1"/>
</dbReference>
<feature type="domain" description="Protein kinase" evidence="9">
    <location>
        <begin position="58"/>
        <end position="314"/>
    </location>
</feature>
<protein>
    <recommendedName>
        <fullName evidence="9">Protein kinase domain-containing protein</fullName>
    </recommendedName>
</protein>
<dbReference type="Pfam" id="PF00069">
    <property type="entry name" value="Pkinase"/>
    <property type="match status" value="1"/>
</dbReference>
<organism evidence="10 11">
    <name type="scientific">Prorocentrum cordatum</name>
    <dbReference type="NCBI Taxonomy" id="2364126"/>
    <lineage>
        <taxon>Eukaryota</taxon>
        <taxon>Sar</taxon>
        <taxon>Alveolata</taxon>
        <taxon>Dinophyceae</taxon>
        <taxon>Prorocentrales</taxon>
        <taxon>Prorocentraceae</taxon>
        <taxon>Prorocentrum</taxon>
    </lineage>
</organism>
<gene>
    <name evidence="10" type="ORF">PCOR1329_LOCUS76844</name>
</gene>
<dbReference type="InterPro" id="IPR011009">
    <property type="entry name" value="Kinase-like_dom_sf"/>
</dbReference>
<dbReference type="PROSITE" id="PS00108">
    <property type="entry name" value="PROTEIN_KINASE_ST"/>
    <property type="match status" value="1"/>
</dbReference>
<dbReference type="Gene3D" id="1.10.238.10">
    <property type="entry name" value="EF-hand"/>
    <property type="match status" value="2"/>
</dbReference>
<name>A0ABN9XHV2_9DINO</name>
<dbReference type="Gene3D" id="3.30.200.20">
    <property type="entry name" value="Phosphorylase Kinase, domain 1"/>
    <property type="match status" value="1"/>
</dbReference>